<dbReference type="GO" id="GO:0016779">
    <property type="term" value="F:nucleotidyltransferase activity"/>
    <property type="evidence" value="ECO:0007669"/>
    <property type="project" value="UniProtKB-ARBA"/>
</dbReference>
<dbReference type="SUPFAM" id="SSF53448">
    <property type="entry name" value="Nucleotide-diphospho-sugar transferases"/>
    <property type="match status" value="1"/>
</dbReference>
<dbReference type="AlphaFoldDB" id="A0A5C7FDL1"/>
<dbReference type="OrthoDB" id="9779263at2"/>
<evidence type="ECO:0000259" key="1">
    <source>
        <dbReference type="Pfam" id="PF12804"/>
    </source>
</evidence>
<evidence type="ECO:0000313" key="2">
    <source>
        <dbReference type="EMBL" id="TXF87570.1"/>
    </source>
</evidence>
<dbReference type="EMBL" id="VOXD01000035">
    <property type="protein sequence ID" value="TXF87570.1"/>
    <property type="molecule type" value="Genomic_DNA"/>
</dbReference>
<organism evidence="2 3">
    <name type="scientific">Neolewinella aurantiaca</name>
    <dbReference type="NCBI Taxonomy" id="2602767"/>
    <lineage>
        <taxon>Bacteria</taxon>
        <taxon>Pseudomonadati</taxon>
        <taxon>Bacteroidota</taxon>
        <taxon>Saprospiria</taxon>
        <taxon>Saprospirales</taxon>
        <taxon>Lewinellaceae</taxon>
        <taxon>Neolewinella</taxon>
    </lineage>
</organism>
<name>A0A5C7FDL1_9BACT</name>
<dbReference type="RefSeq" id="WP_147932246.1">
    <property type="nucleotide sequence ID" value="NZ_VOXD01000035.1"/>
</dbReference>
<dbReference type="InterPro" id="IPR025877">
    <property type="entry name" value="MobA-like_NTP_Trfase"/>
</dbReference>
<gene>
    <name evidence="2" type="ORF">FUA23_18465</name>
</gene>
<dbReference type="InterPro" id="IPR029044">
    <property type="entry name" value="Nucleotide-diphossugar_trans"/>
</dbReference>
<proteinExistence type="predicted"/>
<feature type="domain" description="MobA-like NTP transferase" evidence="1">
    <location>
        <begin position="7"/>
        <end position="164"/>
    </location>
</feature>
<evidence type="ECO:0000313" key="3">
    <source>
        <dbReference type="Proteomes" id="UP000321907"/>
    </source>
</evidence>
<sequence length="197" mass="21436">MGNVVQIVLAAGGSSRMGQAKQLLKVNGESMVRRVVQAARATANRVVVVTGSSGSEVYHELKDLAGVLFAYNPRWEEGIGRSVAIGVATANIHSTEAYFITLADQPLIETRHLERYLEAYHKSPDRIIATAYPNGPGVPAIFPARLEGELLRLEGRTGAKQLIIKEWDNLSLIDASPITFDVDTPEDYEAVTGHKPE</sequence>
<dbReference type="PANTHER" id="PTHR43777:SF1">
    <property type="entry name" value="MOLYBDENUM COFACTOR CYTIDYLYLTRANSFERASE"/>
    <property type="match status" value="1"/>
</dbReference>
<reference evidence="2 3" key="1">
    <citation type="submission" date="2019-08" db="EMBL/GenBank/DDBJ databases">
        <title>Lewinella sp. strain SSH13 Genome sequencing and assembly.</title>
        <authorList>
            <person name="Kim I."/>
        </authorList>
    </citation>
    <scope>NUCLEOTIDE SEQUENCE [LARGE SCALE GENOMIC DNA]</scope>
    <source>
        <strain evidence="2 3">SSH13</strain>
    </source>
</reference>
<keyword evidence="2" id="KW-0808">Transferase</keyword>
<dbReference type="Proteomes" id="UP000321907">
    <property type="component" value="Unassembled WGS sequence"/>
</dbReference>
<protein>
    <submittedName>
        <fullName evidence="2">Nucleotidyltransferase family protein</fullName>
    </submittedName>
</protein>
<accession>A0A5C7FDL1</accession>
<dbReference type="Gene3D" id="3.90.550.10">
    <property type="entry name" value="Spore Coat Polysaccharide Biosynthesis Protein SpsA, Chain A"/>
    <property type="match status" value="1"/>
</dbReference>
<comment type="caution">
    <text evidence="2">The sequence shown here is derived from an EMBL/GenBank/DDBJ whole genome shotgun (WGS) entry which is preliminary data.</text>
</comment>
<keyword evidence="3" id="KW-1185">Reference proteome</keyword>
<dbReference type="Pfam" id="PF12804">
    <property type="entry name" value="NTP_transf_3"/>
    <property type="match status" value="1"/>
</dbReference>
<dbReference type="PANTHER" id="PTHR43777">
    <property type="entry name" value="MOLYBDENUM COFACTOR CYTIDYLYLTRANSFERASE"/>
    <property type="match status" value="1"/>
</dbReference>
<dbReference type="CDD" id="cd04182">
    <property type="entry name" value="GT_2_like_f"/>
    <property type="match status" value="1"/>
</dbReference>